<dbReference type="InterPro" id="IPR000477">
    <property type="entry name" value="RT_dom"/>
</dbReference>
<evidence type="ECO:0000259" key="1">
    <source>
        <dbReference type="Pfam" id="PF00078"/>
    </source>
</evidence>
<dbReference type="Proteomes" id="UP000593567">
    <property type="component" value="Unassembled WGS sequence"/>
</dbReference>
<evidence type="ECO:0000313" key="2">
    <source>
        <dbReference type="EMBL" id="KAF6033658.1"/>
    </source>
</evidence>
<keyword evidence="3" id="KW-1185">Reference proteome</keyword>
<dbReference type="AlphaFoldDB" id="A0A7J7K7Q6"/>
<accession>A0A7J7K7Q6</accession>
<proteinExistence type="predicted"/>
<feature type="domain" description="Reverse transcriptase" evidence="1">
    <location>
        <begin position="2"/>
        <end position="89"/>
    </location>
</feature>
<dbReference type="EMBL" id="VXIV02001268">
    <property type="protein sequence ID" value="KAF6033658.1"/>
    <property type="molecule type" value="Genomic_DNA"/>
</dbReference>
<dbReference type="Pfam" id="PF00078">
    <property type="entry name" value="RVT_1"/>
    <property type="match status" value="1"/>
</dbReference>
<gene>
    <name evidence="2" type="ORF">EB796_008032</name>
</gene>
<organism evidence="2 3">
    <name type="scientific">Bugula neritina</name>
    <name type="common">Brown bryozoan</name>
    <name type="synonym">Sertularia neritina</name>
    <dbReference type="NCBI Taxonomy" id="10212"/>
    <lineage>
        <taxon>Eukaryota</taxon>
        <taxon>Metazoa</taxon>
        <taxon>Spiralia</taxon>
        <taxon>Lophotrochozoa</taxon>
        <taxon>Bryozoa</taxon>
        <taxon>Gymnolaemata</taxon>
        <taxon>Cheilostomatida</taxon>
        <taxon>Flustrina</taxon>
        <taxon>Buguloidea</taxon>
        <taxon>Bugulidae</taxon>
        <taxon>Bugula</taxon>
    </lineage>
</organism>
<evidence type="ECO:0000313" key="3">
    <source>
        <dbReference type="Proteomes" id="UP000593567"/>
    </source>
</evidence>
<dbReference type="CDD" id="cd01647">
    <property type="entry name" value="RT_LTR"/>
    <property type="match status" value="1"/>
</dbReference>
<dbReference type="PANTHER" id="PTHR37984">
    <property type="entry name" value="PROTEIN CBG26694"/>
    <property type="match status" value="1"/>
</dbReference>
<name>A0A7J7K7Q6_BUGNE</name>
<dbReference type="PANTHER" id="PTHR37984:SF5">
    <property type="entry name" value="PROTEIN NYNRIN-LIKE"/>
    <property type="match status" value="1"/>
</dbReference>
<dbReference type="InterPro" id="IPR043502">
    <property type="entry name" value="DNA/RNA_pol_sf"/>
</dbReference>
<dbReference type="SUPFAM" id="SSF56672">
    <property type="entry name" value="DNA/RNA polymerases"/>
    <property type="match status" value="1"/>
</dbReference>
<dbReference type="OrthoDB" id="6220944at2759"/>
<comment type="caution">
    <text evidence="2">The sequence shown here is derived from an EMBL/GenBank/DDBJ whole genome shotgun (WGS) entry which is preliminary data.</text>
</comment>
<sequence length="91" mass="10405">MNRLRGGRFFTKLDLADAYLQLELEDDAKQLCVINTPFGLYQYNRMCFGIAPGPAQFQRCMDTLTQKLPGVAAYLDDLIITGKTEEEHWTN</sequence>
<dbReference type="InterPro" id="IPR043128">
    <property type="entry name" value="Rev_trsase/Diguanyl_cyclase"/>
</dbReference>
<protein>
    <recommendedName>
        <fullName evidence="1">Reverse transcriptase domain-containing protein</fullName>
    </recommendedName>
</protein>
<dbReference type="InterPro" id="IPR050951">
    <property type="entry name" value="Retrovirus_Pol_polyprotein"/>
</dbReference>
<reference evidence="2" key="1">
    <citation type="submission" date="2020-06" db="EMBL/GenBank/DDBJ databases">
        <title>Draft genome of Bugula neritina, a colonial animal packing powerful symbionts and potential medicines.</title>
        <authorList>
            <person name="Rayko M."/>
        </authorList>
    </citation>
    <scope>NUCLEOTIDE SEQUENCE [LARGE SCALE GENOMIC DNA]</scope>
    <source>
        <strain evidence="2">Kwan_BN1</strain>
    </source>
</reference>
<dbReference type="Gene3D" id="3.30.70.270">
    <property type="match status" value="1"/>
</dbReference>